<dbReference type="InterPro" id="IPR029057">
    <property type="entry name" value="PRTase-like"/>
</dbReference>
<feature type="binding site" evidence="7">
    <location>
        <position position="154"/>
    </location>
    <ligand>
        <name>orotate</name>
        <dbReference type="ChEBI" id="CHEBI:30839"/>
    </ligand>
</feature>
<dbReference type="Gene3D" id="3.40.50.2020">
    <property type="match status" value="1"/>
</dbReference>
<comment type="caution">
    <text evidence="7">Lacks conserved residue(s) required for the propagation of feature annotation.</text>
</comment>
<dbReference type="SUPFAM" id="SSF53271">
    <property type="entry name" value="PRTase-like"/>
    <property type="match status" value="1"/>
</dbReference>
<feature type="binding site" description="in other chain" evidence="7">
    <location>
        <position position="97"/>
    </location>
    <ligand>
        <name>5-phospho-alpha-D-ribose 1-diphosphate</name>
        <dbReference type="ChEBI" id="CHEBI:58017"/>
        <note>ligand shared between dimeric partners</note>
    </ligand>
</feature>
<comment type="catalytic activity">
    <reaction evidence="7">
        <text>orotidine 5'-phosphate + diphosphate = orotate + 5-phospho-alpha-D-ribose 1-diphosphate</text>
        <dbReference type="Rhea" id="RHEA:10380"/>
        <dbReference type="ChEBI" id="CHEBI:30839"/>
        <dbReference type="ChEBI" id="CHEBI:33019"/>
        <dbReference type="ChEBI" id="CHEBI:57538"/>
        <dbReference type="ChEBI" id="CHEBI:58017"/>
        <dbReference type="EC" id="2.4.2.10"/>
    </reaction>
</comment>
<feature type="binding site" evidence="7">
    <location>
        <position position="102"/>
    </location>
    <ligand>
        <name>5-phospho-alpha-D-ribose 1-diphosphate</name>
        <dbReference type="ChEBI" id="CHEBI:58017"/>
        <note>ligand shared between dimeric partners</note>
    </ligand>
</feature>
<comment type="subunit">
    <text evidence="7">Homodimer.</text>
</comment>
<feature type="binding site" evidence="7">
    <location>
        <position position="100"/>
    </location>
    <ligand>
        <name>5-phospho-alpha-D-ribose 1-diphosphate</name>
        <dbReference type="ChEBI" id="CHEBI:58017"/>
        <note>ligand shared between dimeric partners</note>
    </ligand>
</feature>
<keyword evidence="5 7" id="KW-0460">Magnesium</keyword>
<comment type="cofactor">
    <cofactor evidence="7">
        <name>Mg(2+)</name>
        <dbReference type="ChEBI" id="CHEBI:18420"/>
    </cofactor>
</comment>
<keyword evidence="6 7" id="KW-0665">Pyrimidine biosynthesis</keyword>
<feature type="binding site" description="in other chain" evidence="7">
    <location>
        <begin position="122"/>
        <end position="130"/>
    </location>
    <ligand>
        <name>5-phospho-alpha-D-ribose 1-diphosphate</name>
        <dbReference type="ChEBI" id="CHEBI:58017"/>
        <note>ligand shared between dimeric partners</note>
    </ligand>
</feature>
<accession>A0A2J6WQ88</accession>
<comment type="pathway">
    <text evidence="1 7">Pyrimidine metabolism; UMP biosynthesis via de novo pathway; UMP from orotate: step 1/2.</text>
</comment>
<reference evidence="9 10" key="1">
    <citation type="submission" date="2018-01" db="EMBL/GenBank/DDBJ databases">
        <title>Metagenomic assembled genomes from two thermal pools in the Uzon Caldera, Kamchatka, Russia.</title>
        <authorList>
            <person name="Wilkins L."/>
            <person name="Ettinger C."/>
        </authorList>
    </citation>
    <scope>NUCLEOTIDE SEQUENCE [LARGE SCALE GENOMIC DNA]</scope>
    <source>
        <strain evidence="9">ZAV-04</strain>
    </source>
</reference>
<evidence type="ECO:0000256" key="3">
    <source>
        <dbReference type="ARBA" id="ARBA00022676"/>
    </source>
</evidence>
<dbReference type="PANTHER" id="PTHR19278:SF9">
    <property type="entry name" value="URIDINE 5'-MONOPHOSPHATE SYNTHASE"/>
    <property type="match status" value="1"/>
</dbReference>
<dbReference type="InterPro" id="IPR004467">
    <property type="entry name" value="Or_phspho_trans_dom"/>
</dbReference>
<evidence type="ECO:0000259" key="8">
    <source>
        <dbReference type="Pfam" id="PF00156"/>
    </source>
</evidence>
<dbReference type="FunFam" id="3.40.50.2020:FF:000029">
    <property type="entry name" value="Orotate phosphoribosyltransferase"/>
    <property type="match status" value="1"/>
</dbReference>
<organism evidence="9 10">
    <name type="scientific">Thermodesulfovibrio aggregans</name>
    <dbReference type="NCBI Taxonomy" id="86166"/>
    <lineage>
        <taxon>Bacteria</taxon>
        <taxon>Pseudomonadati</taxon>
        <taxon>Nitrospirota</taxon>
        <taxon>Thermodesulfovibrionia</taxon>
        <taxon>Thermodesulfovibrionales</taxon>
        <taxon>Thermodesulfovibrionaceae</taxon>
        <taxon>Thermodesulfovibrio</taxon>
    </lineage>
</organism>
<dbReference type="GO" id="GO:0000287">
    <property type="term" value="F:magnesium ion binding"/>
    <property type="evidence" value="ECO:0007669"/>
    <property type="project" value="UniProtKB-UniRule"/>
</dbReference>
<dbReference type="InterPro" id="IPR023031">
    <property type="entry name" value="OPRT"/>
</dbReference>
<feature type="binding site" evidence="7">
    <location>
        <position position="96"/>
    </location>
    <ligand>
        <name>5-phospho-alpha-D-ribose 1-diphosphate</name>
        <dbReference type="ChEBI" id="CHEBI:58017"/>
        <note>ligand shared between dimeric partners</note>
    </ligand>
</feature>
<evidence type="ECO:0000256" key="4">
    <source>
        <dbReference type="ARBA" id="ARBA00022679"/>
    </source>
</evidence>
<sequence>MREKLIKLIYEKAFKYSKTPIFRLTSGGLSNYYFNCKAVTLSPEGMYLIGNIIYDMIADLNVKGIGGLTLGADPIATAVAYTSYLRSNPVEAFVVRKKAKEHGTMQWIEGNIKEGDSVVVVDDVITTGSSTIQAITRLKEAGIFVKKVVVLVDRQEGGRENILKFLEECGFPANLEAVVLRDDVMQFIK</sequence>
<evidence type="ECO:0000256" key="7">
    <source>
        <dbReference type="HAMAP-Rule" id="MF_01208"/>
    </source>
</evidence>
<dbReference type="NCBIfam" id="TIGR00336">
    <property type="entry name" value="pyrE"/>
    <property type="match status" value="1"/>
</dbReference>
<evidence type="ECO:0000256" key="2">
    <source>
        <dbReference type="ARBA" id="ARBA00011971"/>
    </source>
</evidence>
<dbReference type="GO" id="GO:0044205">
    <property type="term" value="P:'de novo' UMP biosynthetic process"/>
    <property type="evidence" value="ECO:0007669"/>
    <property type="project" value="UniProtKB-UniRule"/>
</dbReference>
<evidence type="ECO:0000256" key="1">
    <source>
        <dbReference type="ARBA" id="ARBA00004889"/>
    </source>
</evidence>
<dbReference type="PANTHER" id="PTHR19278">
    <property type="entry name" value="OROTATE PHOSPHORIBOSYLTRANSFERASE"/>
    <property type="match status" value="1"/>
</dbReference>
<dbReference type="EMBL" id="PNIO01000007">
    <property type="protein sequence ID" value="PMP72543.1"/>
    <property type="molecule type" value="Genomic_DNA"/>
</dbReference>
<dbReference type="UniPathway" id="UPA00070">
    <property type="reaction ID" value="UER00119"/>
</dbReference>
<dbReference type="CDD" id="cd06223">
    <property type="entry name" value="PRTases_typeI"/>
    <property type="match status" value="1"/>
</dbReference>
<comment type="caution">
    <text evidence="9">The sequence shown here is derived from an EMBL/GenBank/DDBJ whole genome shotgun (WGS) entry which is preliminary data.</text>
</comment>
<feature type="domain" description="Phosphoribosyltransferase" evidence="8">
    <location>
        <begin position="78"/>
        <end position="160"/>
    </location>
</feature>
<dbReference type="Pfam" id="PF00156">
    <property type="entry name" value="Pribosyltran"/>
    <property type="match status" value="1"/>
</dbReference>
<proteinExistence type="inferred from homology"/>
<name>A0A2J6WQ88_9BACT</name>
<dbReference type="HAMAP" id="MF_01208">
    <property type="entry name" value="PyrE"/>
    <property type="match status" value="1"/>
</dbReference>
<keyword evidence="4 7" id="KW-0808">Transferase</keyword>
<dbReference type="GO" id="GO:0019856">
    <property type="term" value="P:pyrimidine nucleobase biosynthetic process"/>
    <property type="evidence" value="ECO:0007669"/>
    <property type="project" value="TreeGrafter"/>
</dbReference>
<protein>
    <recommendedName>
        <fullName evidence="2 7">Orotate phosphoribosyltransferase</fullName>
        <shortName evidence="7">OPRT</shortName>
        <shortName evidence="7">OPRTase</shortName>
        <ecNumber evidence="2 7">2.4.2.10</ecNumber>
    </recommendedName>
</protein>
<dbReference type="Proteomes" id="UP000242288">
    <property type="component" value="Unassembled WGS sequence"/>
</dbReference>
<evidence type="ECO:0000313" key="9">
    <source>
        <dbReference type="EMBL" id="PMP72543.1"/>
    </source>
</evidence>
<evidence type="ECO:0000256" key="6">
    <source>
        <dbReference type="ARBA" id="ARBA00022975"/>
    </source>
</evidence>
<evidence type="ECO:0000313" key="10">
    <source>
        <dbReference type="Proteomes" id="UP000242288"/>
    </source>
</evidence>
<gene>
    <name evidence="7 9" type="primary">pyrE</name>
    <name evidence="9" type="ORF">C0186_01020</name>
</gene>
<dbReference type="GO" id="GO:0004588">
    <property type="term" value="F:orotate phosphoribosyltransferase activity"/>
    <property type="evidence" value="ECO:0007669"/>
    <property type="project" value="UniProtKB-UniRule"/>
</dbReference>
<dbReference type="InterPro" id="IPR000836">
    <property type="entry name" value="PRTase_dom"/>
</dbReference>
<comment type="similarity">
    <text evidence="7">Belongs to the purine/pyrimidine phosphoribosyltransferase family. PyrE subfamily.</text>
</comment>
<evidence type="ECO:0000256" key="5">
    <source>
        <dbReference type="ARBA" id="ARBA00022842"/>
    </source>
</evidence>
<dbReference type="EC" id="2.4.2.10" evidence="2 7"/>
<keyword evidence="3 7" id="KW-0328">Glycosyltransferase</keyword>
<comment type="function">
    <text evidence="7">Catalyzes the transfer of a ribosyl phosphate group from 5-phosphoribose 1-diphosphate to orotate, leading to the formation of orotidine monophosphate (OMP).</text>
</comment>
<feature type="binding site" evidence="7">
    <location>
        <position position="126"/>
    </location>
    <ligand>
        <name>orotate</name>
        <dbReference type="ChEBI" id="CHEBI:30839"/>
    </ligand>
</feature>
<dbReference type="AlphaFoldDB" id="A0A2J6WQ88"/>